<evidence type="ECO:0000313" key="4">
    <source>
        <dbReference type="Proteomes" id="UP001198182"/>
    </source>
</evidence>
<organism evidence="3 4">
    <name type="scientific">Hominifimenecus microfluidus</name>
    <dbReference type="NCBI Taxonomy" id="2885348"/>
    <lineage>
        <taxon>Bacteria</taxon>
        <taxon>Bacillati</taxon>
        <taxon>Bacillota</taxon>
        <taxon>Clostridia</taxon>
        <taxon>Lachnospirales</taxon>
        <taxon>Lachnospiraceae</taxon>
        <taxon>Hominifimenecus</taxon>
    </lineage>
</organism>
<dbReference type="AlphaFoldDB" id="A0AAE3EAL1"/>
<sequence>MKKFFSILLILAFIFNIVYTQPALAATDLSKTTYFPDGSYIVTTLSINETSARSTTKSASKTDTAYSTSGSKLYSFTVTATFEINSGSSVKCTSASYSKSIYDSTWSFVSASTSRNNSSTSKASATSKGTFKNSAGKSNSLSPTVSCDKNGNIS</sequence>
<feature type="chain" id="PRO_5042174378" description="Secreted protein" evidence="2">
    <location>
        <begin position="26"/>
        <end position="154"/>
    </location>
</feature>
<feature type="compositionally biased region" description="Polar residues" evidence="1">
    <location>
        <begin position="129"/>
        <end position="154"/>
    </location>
</feature>
<evidence type="ECO:0008006" key="5">
    <source>
        <dbReference type="Google" id="ProtNLM"/>
    </source>
</evidence>
<feature type="signal peptide" evidence="2">
    <location>
        <begin position="1"/>
        <end position="25"/>
    </location>
</feature>
<evidence type="ECO:0000256" key="1">
    <source>
        <dbReference type="SAM" id="MobiDB-lite"/>
    </source>
</evidence>
<keyword evidence="2" id="KW-0732">Signal</keyword>
<reference evidence="3" key="1">
    <citation type="submission" date="2021-10" db="EMBL/GenBank/DDBJ databases">
        <title>Anaerobic single-cell dispensing facilitates the cultivation of human gut bacteria.</title>
        <authorList>
            <person name="Afrizal A."/>
        </authorList>
    </citation>
    <scope>NUCLEOTIDE SEQUENCE</scope>
    <source>
        <strain evidence="3">CLA-AA-H215</strain>
    </source>
</reference>
<evidence type="ECO:0000256" key="2">
    <source>
        <dbReference type="SAM" id="SignalP"/>
    </source>
</evidence>
<proteinExistence type="predicted"/>
<keyword evidence="4" id="KW-1185">Reference proteome</keyword>
<accession>A0AAE3EAL1</accession>
<evidence type="ECO:0000313" key="3">
    <source>
        <dbReference type="EMBL" id="MCC2231636.1"/>
    </source>
</evidence>
<name>A0AAE3EAL1_9FIRM</name>
<dbReference type="EMBL" id="JAJEQR010000034">
    <property type="protein sequence ID" value="MCC2231636.1"/>
    <property type="molecule type" value="Genomic_DNA"/>
</dbReference>
<gene>
    <name evidence="3" type="ORF">LKD81_11620</name>
</gene>
<feature type="region of interest" description="Disordered" evidence="1">
    <location>
        <begin position="112"/>
        <end position="154"/>
    </location>
</feature>
<dbReference type="RefSeq" id="WP_308454156.1">
    <property type="nucleotide sequence ID" value="NZ_JAJEQR010000034.1"/>
</dbReference>
<comment type="caution">
    <text evidence="3">The sequence shown here is derived from an EMBL/GenBank/DDBJ whole genome shotgun (WGS) entry which is preliminary data.</text>
</comment>
<dbReference type="Proteomes" id="UP001198182">
    <property type="component" value="Unassembled WGS sequence"/>
</dbReference>
<protein>
    <recommendedName>
        <fullName evidence="5">Secreted protein</fullName>
    </recommendedName>
</protein>
<feature type="compositionally biased region" description="Low complexity" evidence="1">
    <location>
        <begin position="112"/>
        <end position="128"/>
    </location>
</feature>